<reference evidence="1" key="2">
    <citation type="journal article" date="2015" name="Data Brief">
        <title>Shoot transcriptome of the giant reed, Arundo donax.</title>
        <authorList>
            <person name="Barrero R.A."/>
            <person name="Guerrero F.D."/>
            <person name="Moolhuijzen P."/>
            <person name="Goolsby J.A."/>
            <person name="Tidwell J."/>
            <person name="Bellgard S.E."/>
            <person name="Bellgard M.I."/>
        </authorList>
    </citation>
    <scope>NUCLEOTIDE SEQUENCE</scope>
    <source>
        <tissue evidence="1">Shoot tissue taken approximately 20 cm above the soil surface</tissue>
    </source>
</reference>
<protein>
    <submittedName>
        <fullName evidence="1">Uncharacterized protein</fullName>
    </submittedName>
</protein>
<dbReference type="EMBL" id="GBRH01176710">
    <property type="protein sequence ID" value="JAE21186.1"/>
    <property type="molecule type" value="Transcribed_RNA"/>
</dbReference>
<reference evidence="1" key="1">
    <citation type="submission" date="2014-09" db="EMBL/GenBank/DDBJ databases">
        <authorList>
            <person name="Magalhaes I.L.F."/>
            <person name="Oliveira U."/>
            <person name="Santos F.R."/>
            <person name="Vidigal T.H.D.A."/>
            <person name="Brescovit A.D."/>
            <person name="Santos A.J."/>
        </authorList>
    </citation>
    <scope>NUCLEOTIDE SEQUENCE</scope>
    <source>
        <tissue evidence="1">Shoot tissue taken approximately 20 cm above the soil surface</tissue>
    </source>
</reference>
<proteinExistence type="predicted"/>
<organism evidence="1">
    <name type="scientific">Arundo donax</name>
    <name type="common">Giant reed</name>
    <name type="synonym">Donax arundinaceus</name>
    <dbReference type="NCBI Taxonomy" id="35708"/>
    <lineage>
        <taxon>Eukaryota</taxon>
        <taxon>Viridiplantae</taxon>
        <taxon>Streptophyta</taxon>
        <taxon>Embryophyta</taxon>
        <taxon>Tracheophyta</taxon>
        <taxon>Spermatophyta</taxon>
        <taxon>Magnoliopsida</taxon>
        <taxon>Liliopsida</taxon>
        <taxon>Poales</taxon>
        <taxon>Poaceae</taxon>
        <taxon>PACMAD clade</taxon>
        <taxon>Arundinoideae</taxon>
        <taxon>Arundineae</taxon>
        <taxon>Arundo</taxon>
    </lineage>
</organism>
<accession>A0A0A9GF58</accession>
<dbReference type="AlphaFoldDB" id="A0A0A9GF58"/>
<sequence length="35" mass="4123">MEVAIWLYGRLQAFISRILSQRTGLLMIQVSPRKF</sequence>
<name>A0A0A9GF58_ARUDO</name>
<evidence type="ECO:0000313" key="1">
    <source>
        <dbReference type="EMBL" id="JAE21186.1"/>
    </source>
</evidence>